<dbReference type="Proteomes" id="UP000317909">
    <property type="component" value="Chromosome"/>
</dbReference>
<dbReference type="AlphaFoldDB" id="A0A517U1H6"/>
<evidence type="ECO:0000256" key="1">
    <source>
        <dbReference type="SAM" id="Phobius"/>
    </source>
</evidence>
<feature type="transmembrane region" description="Helical" evidence="1">
    <location>
        <begin position="36"/>
        <end position="55"/>
    </location>
</feature>
<dbReference type="EMBL" id="CP036339">
    <property type="protein sequence ID" value="QDT74476.1"/>
    <property type="molecule type" value="Genomic_DNA"/>
</dbReference>
<keyword evidence="1" id="KW-1133">Transmembrane helix</keyword>
<keyword evidence="3" id="KW-1185">Reference proteome</keyword>
<protein>
    <submittedName>
        <fullName evidence="2">Uncharacterized protein</fullName>
    </submittedName>
</protein>
<proteinExistence type="predicted"/>
<organism evidence="2 3">
    <name type="scientific">Lacipirellula limnantheis</name>
    <dbReference type="NCBI Taxonomy" id="2528024"/>
    <lineage>
        <taxon>Bacteria</taxon>
        <taxon>Pseudomonadati</taxon>
        <taxon>Planctomycetota</taxon>
        <taxon>Planctomycetia</taxon>
        <taxon>Pirellulales</taxon>
        <taxon>Lacipirellulaceae</taxon>
        <taxon>Lacipirellula</taxon>
    </lineage>
</organism>
<evidence type="ECO:0000313" key="3">
    <source>
        <dbReference type="Proteomes" id="UP000317909"/>
    </source>
</evidence>
<accession>A0A517U1H6</accession>
<gene>
    <name evidence="2" type="ORF">I41_36730</name>
</gene>
<keyword evidence="1" id="KW-0472">Membrane</keyword>
<dbReference type="KEGG" id="llh:I41_36730"/>
<keyword evidence="1" id="KW-0812">Transmembrane</keyword>
<sequence>MWGMRRGDVYFALKRLEQTALVVFGLSWLWPGPGLWTIIAFCVLVVVAVSDQIIVRKLLYPDRPKPDPGREAGG</sequence>
<name>A0A517U1H6_9BACT</name>
<reference evidence="2 3" key="1">
    <citation type="submission" date="2019-02" db="EMBL/GenBank/DDBJ databases">
        <title>Deep-cultivation of Planctomycetes and their phenomic and genomic characterization uncovers novel biology.</title>
        <authorList>
            <person name="Wiegand S."/>
            <person name="Jogler M."/>
            <person name="Boedeker C."/>
            <person name="Pinto D."/>
            <person name="Vollmers J."/>
            <person name="Rivas-Marin E."/>
            <person name="Kohn T."/>
            <person name="Peeters S.H."/>
            <person name="Heuer A."/>
            <person name="Rast P."/>
            <person name="Oberbeckmann S."/>
            <person name="Bunk B."/>
            <person name="Jeske O."/>
            <person name="Meyerdierks A."/>
            <person name="Storesund J.E."/>
            <person name="Kallscheuer N."/>
            <person name="Luecker S."/>
            <person name="Lage O.M."/>
            <person name="Pohl T."/>
            <person name="Merkel B.J."/>
            <person name="Hornburger P."/>
            <person name="Mueller R.-W."/>
            <person name="Bruemmer F."/>
            <person name="Labrenz M."/>
            <person name="Spormann A.M."/>
            <person name="Op den Camp H."/>
            <person name="Overmann J."/>
            <person name="Amann R."/>
            <person name="Jetten M.S.M."/>
            <person name="Mascher T."/>
            <person name="Medema M.H."/>
            <person name="Devos D.P."/>
            <person name="Kaster A.-K."/>
            <person name="Ovreas L."/>
            <person name="Rohde M."/>
            <person name="Galperin M.Y."/>
            <person name="Jogler C."/>
        </authorList>
    </citation>
    <scope>NUCLEOTIDE SEQUENCE [LARGE SCALE GENOMIC DNA]</scope>
    <source>
        <strain evidence="2 3">I41</strain>
    </source>
</reference>
<evidence type="ECO:0000313" key="2">
    <source>
        <dbReference type="EMBL" id="QDT74476.1"/>
    </source>
</evidence>